<comment type="caution">
    <text evidence="1">The sequence shown here is derived from an EMBL/GenBank/DDBJ whole genome shotgun (WGS) entry which is preliminary data.</text>
</comment>
<evidence type="ECO:0000313" key="1">
    <source>
        <dbReference type="EMBL" id="KAI7988564.1"/>
    </source>
</evidence>
<dbReference type="EMBL" id="CM045771">
    <property type="protein sequence ID" value="KAI7988564.1"/>
    <property type="molecule type" value="Genomic_DNA"/>
</dbReference>
<proteinExistence type="predicted"/>
<sequence length="129" mass="14593">MDINTMMLIIRDDNSDDESAVQQETQNQTIAMGWEGDEPSTSTAQIHFDYSPPEDEDDVPLGYDPAYEPDPNILYKITGPPCLLLVGEESHEHDDIKQLQVPSCIELLLLGVVSFLLHTIEYTPIYREL</sequence>
<keyword evidence="2" id="KW-1185">Reference proteome</keyword>
<accession>A0ACC0FJP9</accession>
<reference evidence="1 2" key="1">
    <citation type="journal article" date="2022" name="Plant J.">
        <title>Chromosome-level genome of Camellia lanceoleosa provides a valuable resource for understanding genome evolution and self-incompatibility.</title>
        <authorList>
            <person name="Gong W."/>
            <person name="Xiao S."/>
            <person name="Wang L."/>
            <person name="Liao Z."/>
            <person name="Chang Y."/>
            <person name="Mo W."/>
            <person name="Hu G."/>
            <person name="Li W."/>
            <person name="Zhao G."/>
            <person name="Zhu H."/>
            <person name="Hu X."/>
            <person name="Ji K."/>
            <person name="Xiang X."/>
            <person name="Song Q."/>
            <person name="Yuan D."/>
            <person name="Jin S."/>
            <person name="Zhang L."/>
        </authorList>
    </citation>
    <scope>NUCLEOTIDE SEQUENCE [LARGE SCALE GENOMIC DNA]</scope>
    <source>
        <strain evidence="1">SQ_2022a</strain>
    </source>
</reference>
<name>A0ACC0FJP9_9ERIC</name>
<organism evidence="1 2">
    <name type="scientific">Camellia lanceoleosa</name>
    <dbReference type="NCBI Taxonomy" id="1840588"/>
    <lineage>
        <taxon>Eukaryota</taxon>
        <taxon>Viridiplantae</taxon>
        <taxon>Streptophyta</taxon>
        <taxon>Embryophyta</taxon>
        <taxon>Tracheophyta</taxon>
        <taxon>Spermatophyta</taxon>
        <taxon>Magnoliopsida</taxon>
        <taxon>eudicotyledons</taxon>
        <taxon>Gunneridae</taxon>
        <taxon>Pentapetalae</taxon>
        <taxon>asterids</taxon>
        <taxon>Ericales</taxon>
        <taxon>Theaceae</taxon>
        <taxon>Camellia</taxon>
    </lineage>
</organism>
<evidence type="ECO:0000313" key="2">
    <source>
        <dbReference type="Proteomes" id="UP001060215"/>
    </source>
</evidence>
<dbReference type="Proteomes" id="UP001060215">
    <property type="component" value="Chromosome 14"/>
</dbReference>
<gene>
    <name evidence="1" type="ORF">LOK49_LG13G00720</name>
</gene>
<protein>
    <submittedName>
        <fullName evidence="1">Uncharacterized protein</fullName>
    </submittedName>
</protein>